<accession>A0A8J2VLY9</accession>
<sequence>MSLVLIRKNAPTKAWLEALAVTCPDLKVHIWPETGPVEEVEFVLTWAADPGVIASFPNLKAILSLGAGVDHILNDPTVPLHLPVVRMIDPSLTRGMTQYLLMALLRLHRNLAEMEANQRQALWTRPEIIPRRVGVMGMGELGTGFATTAVSLGYDVAGWSRSRKDVEGVTSYAGEQDLAPFLARSDVLVCLLPRTTETEGVLNASLFERMPRGAHLINVARGEHLVEEDLLAALESGQLAGAVLDVFRKEPLPAEHPFWSHPRIFVTPHIASMTVPDTAAQIVADNIGRLRRGEPPLGLVDRDHGY</sequence>
<dbReference type="Gene3D" id="3.40.50.720">
    <property type="entry name" value="NAD(P)-binding Rossmann-like Domain"/>
    <property type="match status" value="2"/>
</dbReference>
<dbReference type="GO" id="GO:0016491">
    <property type="term" value="F:oxidoreductase activity"/>
    <property type="evidence" value="ECO:0007669"/>
    <property type="project" value="UniProtKB-KW"/>
</dbReference>
<dbReference type="GO" id="GO:0051287">
    <property type="term" value="F:NAD binding"/>
    <property type="evidence" value="ECO:0007669"/>
    <property type="project" value="InterPro"/>
</dbReference>
<keyword evidence="2" id="KW-0520">NAD</keyword>
<dbReference type="EMBL" id="BMCP01000001">
    <property type="protein sequence ID" value="GGE32212.1"/>
    <property type="molecule type" value="Genomic_DNA"/>
</dbReference>
<evidence type="ECO:0000256" key="1">
    <source>
        <dbReference type="ARBA" id="ARBA00023002"/>
    </source>
</evidence>
<dbReference type="SUPFAM" id="SSF52283">
    <property type="entry name" value="Formate/glycerate dehydrogenase catalytic domain-like"/>
    <property type="match status" value="1"/>
</dbReference>
<keyword evidence="5" id="KW-1185">Reference proteome</keyword>
<dbReference type="Proteomes" id="UP000602745">
    <property type="component" value="Unassembled WGS sequence"/>
</dbReference>
<gene>
    <name evidence="4" type="ORF">GCM10007276_06790</name>
</gene>
<dbReference type="CDD" id="cd12164">
    <property type="entry name" value="GDH_like_2"/>
    <property type="match status" value="1"/>
</dbReference>
<keyword evidence="1" id="KW-0560">Oxidoreductase</keyword>
<dbReference type="InterPro" id="IPR036291">
    <property type="entry name" value="NAD(P)-bd_dom_sf"/>
</dbReference>
<comment type="caution">
    <text evidence="4">The sequence shown here is derived from an EMBL/GenBank/DDBJ whole genome shotgun (WGS) entry which is preliminary data.</text>
</comment>
<evidence type="ECO:0000313" key="4">
    <source>
        <dbReference type="EMBL" id="GGE32212.1"/>
    </source>
</evidence>
<feature type="domain" description="D-isomer specific 2-hydroxyacid dehydrogenase NAD-binding" evidence="3">
    <location>
        <begin position="101"/>
        <end position="271"/>
    </location>
</feature>
<protein>
    <submittedName>
        <fullName evidence="4">Glyoxylate/hydroxypyruvate reductase A</fullName>
    </submittedName>
</protein>
<evidence type="ECO:0000259" key="3">
    <source>
        <dbReference type="Pfam" id="PF02826"/>
    </source>
</evidence>
<proteinExistence type="predicted"/>
<dbReference type="Pfam" id="PF02826">
    <property type="entry name" value="2-Hacid_dh_C"/>
    <property type="match status" value="1"/>
</dbReference>
<evidence type="ECO:0000256" key="2">
    <source>
        <dbReference type="ARBA" id="ARBA00023027"/>
    </source>
</evidence>
<dbReference type="SUPFAM" id="SSF51735">
    <property type="entry name" value="NAD(P)-binding Rossmann-fold domains"/>
    <property type="match status" value="1"/>
</dbReference>
<evidence type="ECO:0000313" key="5">
    <source>
        <dbReference type="Proteomes" id="UP000602745"/>
    </source>
</evidence>
<dbReference type="AlphaFoldDB" id="A0A8J2VLY9"/>
<reference evidence="4" key="1">
    <citation type="journal article" date="2014" name="Int. J. Syst. Evol. Microbiol.">
        <title>Complete genome sequence of Corynebacterium casei LMG S-19264T (=DSM 44701T), isolated from a smear-ripened cheese.</title>
        <authorList>
            <consortium name="US DOE Joint Genome Institute (JGI-PGF)"/>
            <person name="Walter F."/>
            <person name="Albersmeier A."/>
            <person name="Kalinowski J."/>
            <person name="Ruckert C."/>
        </authorList>
    </citation>
    <scope>NUCLEOTIDE SEQUENCE</scope>
    <source>
        <strain evidence="4">CCM 7684</strain>
    </source>
</reference>
<reference evidence="4" key="2">
    <citation type="submission" date="2020-09" db="EMBL/GenBank/DDBJ databases">
        <authorList>
            <person name="Sun Q."/>
            <person name="Sedlacek I."/>
        </authorList>
    </citation>
    <scope>NUCLEOTIDE SEQUENCE</scope>
    <source>
        <strain evidence="4">CCM 7684</strain>
    </source>
</reference>
<organism evidence="4 5">
    <name type="scientific">Agaricicola taiwanensis</name>
    <dbReference type="NCBI Taxonomy" id="591372"/>
    <lineage>
        <taxon>Bacteria</taxon>
        <taxon>Pseudomonadati</taxon>
        <taxon>Pseudomonadota</taxon>
        <taxon>Alphaproteobacteria</taxon>
        <taxon>Rhodobacterales</taxon>
        <taxon>Paracoccaceae</taxon>
        <taxon>Agaricicola</taxon>
    </lineage>
</organism>
<dbReference type="RefSeq" id="WP_188408284.1">
    <property type="nucleotide sequence ID" value="NZ_BMCP01000001.1"/>
</dbReference>
<dbReference type="PANTHER" id="PTHR43333">
    <property type="entry name" value="2-HACID_DH_C DOMAIN-CONTAINING PROTEIN"/>
    <property type="match status" value="1"/>
</dbReference>
<dbReference type="InterPro" id="IPR006140">
    <property type="entry name" value="D-isomer_DH_NAD-bd"/>
</dbReference>
<name>A0A8J2VLY9_9RHOB</name>
<dbReference type="PANTHER" id="PTHR43333:SF1">
    <property type="entry name" value="D-ISOMER SPECIFIC 2-HYDROXYACID DEHYDROGENASE NAD-BINDING DOMAIN-CONTAINING PROTEIN"/>
    <property type="match status" value="1"/>
</dbReference>